<dbReference type="Proteomes" id="UP001260980">
    <property type="component" value="Unassembled WGS sequence"/>
</dbReference>
<sequence length="89" mass="10339">MRKTFSFAFVTPMGIYVNRTFYTCARAIEEQWYLRAATSGTWLIPVIYSKDSIDSIRVIYDGEIFNANVVPDTSKISEFVRRSIRRDVS</sequence>
<gene>
    <name evidence="1" type="ORF">RQP52_23185</name>
</gene>
<organism evidence="1 2">
    <name type="scientific">Paenibacillus violae</name>
    <dbReference type="NCBI Taxonomy" id="3077234"/>
    <lineage>
        <taxon>Bacteria</taxon>
        <taxon>Bacillati</taxon>
        <taxon>Bacillota</taxon>
        <taxon>Bacilli</taxon>
        <taxon>Bacillales</taxon>
        <taxon>Paenibacillaceae</taxon>
        <taxon>Paenibacillus</taxon>
    </lineage>
</organism>
<accession>A0ABU3RI93</accession>
<reference evidence="1 2" key="1">
    <citation type="submission" date="2023-10" db="EMBL/GenBank/DDBJ databases">
        <title>Paenibacillus strain PFR10 Genome sequencing and assembly.</title>
        <authorList>
            <person name="Kim I."/>
        </authorList>
    </citation>
    <scope>NUCLEOTIDE SEQUENCE [LARGE SCALE GENOMIC DNA]</scope>
    <source>
        <strain evidence="1 2">PFR10</strain>
    </source>
</reference>
<dbReference type="RefSeq" id="WP_315954056.1">
    <property type="nucleotide sequence ID" value="NZ_JAWCUD010000009.1"/>
</dbReference>
<keyword evidence="2" id="KW-1185">Reference proteome</keyword>
<proteinExistence type="predicted"/>
<comment type="caution">
    <text evidence="1">The sequence shown here is derived from an EMBL/GenBank/DDBJ whole genome shotgun (WGS) entry which is preliminary data.</text>
</comment>
<evidence type="ECO:0000313" key="1">
    <source>
        <dbReference type="EMBL" id="MDU0203993.1"/>
    </source>
</evidence>
<name>A0ABU3RI93_9BACL</name>
<evidence type="ECO:0000313" key="2">
    <source>
        <dbReference type="Proteomes" id="UP001260980"/>
    </source>
</evidence>
<dbReference type="EMBL" id="JAWCUD010000009">
    <property type="protein sequence ID" value="MDU0203993.1"/>
    <property type="molecule type" value="Genomic_DNA"/>
</dbReference>
<protein>
    <submittedName>
        <fullName evidence="1">Uncharacterized protein</fullName>
    </submittedName>
</protein>